<reference evidence="14 15" key="1">
    <citation type="submission" date="2020-01" db="EMBL/GenBank/DDBJ databases">
        <authorList>
            <person name="Deng T."/>
        </authorList>
    </citation>
    <scope>NUCLEOTIDE SEQUENCE [LARGE SCALE GENOMIC DNA]</scope>
    <source>
        <strain evidence="14 15">5221</strain>
    </source>
</reference>
<organism evidence="14 15">
    <name type="scientific">Brevibacterium rongguiense</name>
    <dbReference type="NCBI Taxonomy" id="2695267"/>
    <lineage>
        <taxon>Bacteria</taxon>
        <taxon>Bacillati</taxon>
        <taxon>Actinomycetota</taxon>
        <taxon>Actinomycetes</taxon>
        <taxon>Micrococcales</taxon>
        <taxon>Brevibacteriaceae</taxon>
        <taxon>Brevibacterium</taxon>
    </lineage>
</organism>
<comment type="function">
    <text evidence="1">Part of cytochrome c oxidase, its function is unknown.</text>
</comment>
<keyword evidence="8 13" id="KW-1133">Transmembrane helix</keyword>
<keyword evidence="5" id="KW-1003">Cell membrane</keyword>
<evidence type="ECO:0000256" key="7">
    <source>
        <dbReference type="ARBA" id="ARBA00022967"/>
    </source>
</evidence>
<dbReference type="GO" id="GO:0022900">
    <property type="term" value="P:electron transport chain"/>
    <property type="evidence" value="ECO:0007669"/>
    <property type="project" value="InterPro"/>
</dbReference>
<keyword evidence="6 13" id="KW-0812">Transmembrane</keyword>
<evidence type="ECO:0000256" key="3">
    <source>
        <dbReference type="ARBA" id="ARBA00006870"/>
    </source>
</evidence>
<evidence type="ECO:0000256" key="6">
    <source>
        <dbReference type="ARBA" id="ARBA00022692"/>
    </source>
</evidence>
<evidence type="ECO:0000256" key="2">
    <source>
        <dbReference type="ARBA" id="ARBA00004651"/>
    </source>
</evidence>
<dbReference type="GO" id="GO:0004129">
    <property type="term" value="F:cytochrome-c oxidase activity"/>
    <property type="evidence" value="ECO:0007669"/>
    <property type="project" value="UniProtKB-EC"/>
</dbReference>
<evidence type="ECO:0000256" key="4">
    <source>
        <dbReference type="ARBA" id="ARBA00012949"/>
    </source>
</evidence>
<dbReference type="EMBL" id="WWEQ01000042">
    <property type="protein sequence ID" value="MYM20238.1"/>
    <property type="molecule type" value="Genomic_DNA"/>
</dbReference>
<evidence type="ECO:0000256" key="1">
    <source>
        <dbReference type="ARBA" id="ARBA00002536"/>
    </source>
</evidence>
<feature type="transmembrane region" description="Helical" evidence="13">
    <location>
        <begin position="27"/>
        <end position="47"/>
    </location>
</feature>
<evidence type="ECO:0000256" key="11">
    <source>
        <dbReference type="ARBA" id="ARBA00031401"/>
    </source>
</evidence>
<proteinExistence type="inferred from homology"/>
<evidence type="ECO:0000256" key="9">
    <source>
        <dbReference type="ARBA" id="ARBA00023136"/>
    </source>
</evidence>
<evidence type="ECO:0000256" key="13">
    <source>
        <dbReference type="SAM" id="Phobius"/>
    </source>
</evidence>
<dbReference type="PIRSF" id="PIRSF017385">
    <property type="entry name" value="CtaF"/>
    <property type="match status" value="1"/>
</dbReference>
<dbReference type="Proteomes" id="UP000469215">
    <property type="component" value="Unassembled WGS sequence"/>
</dbReference>
<sequence length="127" mass="13848">MFSSGIFFFIPVGIVYGILTDFKELVGFPAILLVGLMSIMIGGYLFLHSRSIGRIAADSDDGEIADEAYEYGFYSPWSWWPLVIGVGAGICFFGMAVGFWIVPFGAVIALVGLVGLVFEYDRGNFAH</sequence>
<accession>A0A6N9H856</accession>
<keyword evidence="9 13" id="KW-0472">Membrane</keyword>
<evidence type="ECO:0000256" key="10">
    <source>
        <dbReference type="ARBA" id="ARBA00031366"/>
    </source>
</evidence>
<gene>
    <name evidence="14" type="ORF">GSY69_09740</name>
</gene>
<keyword evidence="15" id="KW-1185">Reference proteome</keyword>
<protein>
    <recommendedName>
        <fullName evidence="4">cytochrome-c oxidase</fullName>
        <ecNumber evidence="4">7.1.1.9</ecNumber>
    </recommendedName>
    <alternativeName>
        <fullName evidence="11">Cytochrome aa3 subunit 4</fullName>
    </alternativeName>
    <alternativeName>
        <fullName evidence="10">Cytochrome c oxidase polypeptide IV</fullName>
    </alternativeName>
</protein>
<evidence type="ECO:0000313" key="15">
    <source>
        <dbReference type="Proteomes" id="UP000469215"/>
    </source>
</evidence>
<comment type="caution">
    <text evidence="14">The sequence shown here is derived from an EMBL/GenBank/DDBJ whole genome shotgun (WGS) entry which is preliminary data.</text>
</comment>
<feature type="transmembrane region" description="Helical" evidence="13">
    <location>
        <begin position="101"/>
        <end position="120"/>
    </location>
</feature>
<dbReference type="EC" id="7.1.1.9" evidence="4"/>
<dbReference type="InterPro" id="IPR021050">
    <property type="entry name" value="Cyt_c_oxidase_su4_actinobac"/>
</dbReference>
<comment type="subcellular location">
    <subcellularLocation>
        <location evidence="2">Cell membrane</location>
        <topology evidence="2">Multi-pass membrane protein</topology>
    </subcellularLocation>
</comment>
<evidence type="ECO:0000256" key="5">
    <source>
        <dbReference type="ARBA" id="ARBA00022475"/>
    </source>
</evidence>
<name>A0A6N9H856_9MICO</name>
<comment type="catalytic activity">
    <reaction evidence="12">
        <text>4 Fe(II)-[cytochrome c] + O2 + 8 H(+)(in) = 4 Fe(III)-[cytochrome c] + 2 H2O + 4 H(+)(out)</text>
        <dbReference type="Rhea" id="RHEA:11436"/>
        <dbReference type="Rhea" id="RHEA-COMP:10350"/>
        <dbReference type="Rhea" id="RHEA-COMP:14399"/>
        <dbReference type="ChEBI" id="CHEBI:15377"/>
        <dbReference type="ChEBI" id="CHEBI:15378"/>
        <dbReference type="ChEBI" id="CHEBI:15379"/>
        <dbReference type="ChEBI" id="CHEBI:29033"/>
        <dbReference type="ChEBI" id="CHEBI:29034"/>
        <dbReference type="EC" id="7.1.1.9"/>
    </reaction>
</comment>
<evidence type="ECO:0000256" key="12">
    <source>
        <dbReference type="ARBA" id="ARBA00047816"/>
    </source>
</evidence>
<dbReference type="Pfam" id="PF12270">
    <property type="entry name" value="Cyt_c_ox_IV"/>
    <property type="match status" value="1"/>
</dbReference>
<evidence type="ECO:0000313" key="14">
    <source>
        <dbReference type="EMBL" id="MYM20238.1"/>
    </source>
</evidence>
<keyword evidence="7" id="KW-1278">Translocase</keyword>
<dbReference type="GO" id="GO:0005886">
    <property type="term" value="C:plasma membrane"/>
    <property type="evidence" value="ECO:0007669"/>
    <property type="project" value="UniProtKB-SubCell"/>
</dbReference>
<dbReference type="AlphaFoldDB" id="A0A6N9H856"/>
<comment type="similarity">
    <text evidence="3">Belongs to the cytochrome c oxidase bacterial subunit CtaF family.</text>
</comment>
<evidence type="ECO:0000256" key="8">
    <source>
        <dbReference type="ARBA" id="ARBA00022989"/>
    </source>
</evidence>